<dbReference type="AlphaFoldDB" id="A0AAQ3MWN2"/>
<gene>
    <name evidence="1" type="ORF">V8G54_030691</name>
</gene>
<sequence length="106" mass="12179">LVVPPFPANPSSYCSWNSSVWVRLGLPLLRNENLVRLWTERGRPSRYCSSEVRVPPIEGLWLVFAPAPTIKLNQHLITMDKIKHLKPFSRAWLRLKRRNCGNSGTS</sequence>
<protein>
    <submittedName>
        <fullName evidence="1">Uncharacterized protein</fullName>
    </submittedName>
</protein>
<keyword evidence="2" id="KW-1185">Reference proteome</keyword>
<proteinExistence type="predicted"/>
<name>A0AAQ3MWN2_VIGMU</name>
<dbReference type="EMBL" id="CP144692">
    <property type="protein sequence ID" value="WVY98540.1"/>
    <property type="molecule type" value="Genomic_DNA"/>
</dbReference>
<organism evidence="1 2">
    <name type="scientific">Vigna mungo</name>
    <name type="common">Black gram</name>
    <name type="synonym">Phaseolus mungo</name>
    <dbReference type="NCBI Taxonomy" id="3915"/>
    <lineage>
        <taxon>Eukaryota</taxon>
        <taxon>Viridiplantae</taxon>
        <taxon>Streptophyta</taxon>
        <taxon>Embryophyta</taxon>
        <taxon>Tracheophyta</taxon>
        <taxon>Spermatophyta</taxon>
        <taxon>Magnoliopsida</taxon>
        <taxon>eudicotyledons</taxon>
        <taxon>Gunneridae</taxon>
        <taxon>Pentapetalae</taxon>
        <taxon>rosids</taxon>
        <taxon>fabids</taxon>
        <taxon>Fabales</taxon>
        <taxon>Fabaceae</taxon>
        <taxon>Papilionoideae</taxon>
        <taxon>50 kb inversion clade</taxon>
        <taxon>NPAAA clade</taxon>
        <taxon>indigoferoid/millettioid clade</taxon>
        <taxon>Phaseoleae</taxon>
        <taxon>Vigna</taxon>
    </lineage>
</organism>
<evidence type="ECO:0000313" key="2">
    <source>
        <dbReference type="Proteomes" id="UP001374535"/>
    </source>
</evidence>
<dbReference type="Proteomes" id="UP001374535">
    <property type="component" value="Chromosome 9"/>
</dbReference>
<accession>A0AAQ3MWN2</accession>
<reference evidence="1 2" key="1">
    <citation type="journal article" date="2023" name="Life. Sci Alliance">
        <title>Evolutionary insights into 3D genome organization and epigenetic landscape of Vigna mungo.</title>
        <authorList>
            <person name="Junaid A."/>
            <person name="Singh B."/>
            <person name="Bhatia S."/>
        </authorList>
    </citation>
    <scope>NUCLEOTIDE SEQUENCE [LARGE SCALE GENOMIC DNA]</scope>
    <source>
        <strain evidence="1">Urdbean</strain>
    </source>
</reference>
<feature type="non-terminal residue" evidence="1">
    <location>
        <position position="1"/>
    </location>
</feature>
<evidence type="ECO:0000313" key="1">
    <source>
        <dbReference type="EMBL" id="WVY98540.1"/>
    </source>
</evidence>